<keyword evidence="5" id="KW-1185">Reference proteome</keyword>
<dbReference type="InterPro" id="IPR050654">
    <property type="entry name" value="AChE-related_enzymes"/>
</dbReference>
<reference evidence="4 5" key="1">
    <citation type="submission" date="2017-06" db="EMBL/GenBank/DDBJ databases">
        <title>Cmopartive genomic analysis of Ambrosia Fusariam Clade fungi.</title>
        <authorList>
            <person name="Stajich J.E."/>
            <person name="Carrillo J."/>
            <person name="Kijimoto T."/>
            <person name="Eskalen A."/>
            <person name="O'Donnell K."/>
            <person name="Kasson M."/>
        </authorList>
    </citation>
    <scope>NUCLEOTIDE SEQUENCE [LARGE SCALE GENOMIC DNA]</scope>
    <source>
        <strain evidence="4 5">NRRL 20438</strain>
    </source>
</reference>
<organism evidence="4 5">
    <name type="scientific">Fusarium ambrosium</name>
    <dbReference type="NCBI Taxonomy" id="131363"/>
    <lineage>
        <taxon>Eukaryota</taxon>
        <taxon>Fungi</taxon>
        <taxon>Dikarya</taxon>
        <taxon>Ascomycota</taxon>
        <taxon>Pezizomycotina</taxon>
        <taxon>Sordariomycetes</taxon>
        <taxon>Hypocreomycetidae</taxon>
        <taxon>Hypocreales</taxon>
        <taxon>Nectriaceae</taxon>
        <taxon>Fusarium</taxon>
        <taxon>Fusarium solani species complex</taxon>
    </lineage>
</organism>
<evidence type="ECO:0000313" key="4">
    <source>
        <dbReference type="EMBL" id="RSM00244.1"/>
    </source>
</evidence>
<evidence type="ECO:0000256" key="2">
    <source>
        <dbReference type="ARBA" id="ARBA00022801"/>
    </source>
</evidence>
<dbReference type="InterPro" id="IPR002018">
    <property type="entry name" value="CarbesteraseB"/>
</dbReference>
<feature type="domain" description="Carboxylesterase type B" evidence="3">
    <location>
        <begin position="106"/>
        <end position="343"/>
    </location>
</feature>
<comment type="caution">
    <text evidence="4">The sequence shown here is derived from an EMBL/GenBank/DDBJ whole genome shotgun (WGS) entry which is preliminary data.</text>
</comment>
<dbReference type="Pfam" id="PF00135">
    <property type="entry name" value="COesterase"/>
    <property type="match status" value="2"/>
</dbReference>
<sequence>MAMKCDEFRTICNTPPLPENEHYLYLNVFTPSTVPSKGLPVLFWIHGGSFSLGSARVPDFDGSSFAANQGFVVVTINYRINVFGFSGSSAIPLEQRNIGLMDQLKQLLINPSSPPQFRATILQSQAFGPQADNEKSWDTLVEELNCNVPNTTSSNLECVVNAEVDSIRRVPQSRGLAFTPIFDNSTNGPVFLDAINENSTAQVPILTGTNSDEGTVLASVMPPPELLLDGIFGNGTASKRLARSAYPADATDDELKSLITTNYTYTCTTSMIARTTASAGQRVWCYYFNASFPNNEPFPGARVWHISEIPLVFGTYKEDNRTSAEQRRLTRTMQQAWGDFAKSPELGPGWAAVGTATNDLRLFDADEAVFGQSLESKVVDEICTYYDEKLVTNGF</sequence>
<gene>
    <name evidence="4" type="ORF">CDV31_011865</name>
</gene>
<dbReference type="Proteomes" id="UP000288429">
    <property type="component" value="Unassembled WGS sequence"/>
</dbReference>
<dbReference type="GO" id="GO:0052689">
    <property type="term" value="F:carboxylic ester hydrolase activity"/>
    <property type="evidence" value="ECO:0007669"/>
    <property type="project" value="TreeGrafter"/>
</dbReference>
<dbReference type="InterPro" id="IPR029058">
    <property type="entry name" value="AB_hydrolase_fold"/>
</dbReference>
<evidence type="ECO:0000256" key="1">
    <source>
        <dbReference type="ARBA" id="ARBA00005964"/>
    </source>
</evidence>
<dbReference type="Gene3D" id="3.40.50.1820">
    <property type="entry name" value="alpha/beta hydrolase"/>
    <property type="match status" value="2"/>
</dbReference>
<name>A0A428TDY0_9HYPO</name>
<evidence type="ECO:0000313" key="5">
    <source>
        <dbReference type="Proteomes" id="UP000288429"/>
    </source>
</evidence>
<dbReference type="PANTHER" id="PTHR43918:SF4">
    <property type="entry name" value="CARBOXYLIC ESTER HYDROLASE"/>
    <property type="match status" value="1"/>
</dbReference>
<accession>A0A428TDY0</accession>
<feature type="domain" description="Carboxylesterase type B" evidence="3">
    <location>
        <begin position="19"/>
        <end position="105"/>
    </location>
</feature>
<dbReference type="AlphaFoldDB" id="A0A428TDY0"/>
<protein>
    <recommendedName>
        <fullName evidence="3">Carboxylesterase type B domain-containing protein</fullName>
    </recommendedName>
</protein>
<keyword evidence="2" id="KW-0378">Hydrolase</keyword>
<comment type="similarity">
    <text evidence="1">Belongs to the type-B carboxylesterase/lipase family.</text>
</comment>
<evidence type="ECO:0000259" key="3">
    <source>
        <dbReference type="Pfam" id="PF00135"/>
    </source>
</evidence>
<dbReference type="EMBL" id="NIZV01000209">
    <property type="protein sequence ID" value="RSM00244.1"/>
    <property type="molecule type" value="Genomic_DNA"/>
</dbReference>
<proteinExistence type="inferred from homology"/>
<dbReference type="PANTHER" id="PTHR43918">
    <property type="entry name" value="ACETYLCHOLINESTERASE"/>
    <property type="match status" value="1"/>
</dbReference>
<dbReference type="SUPFAM" id="SSF53474">
    <property type="entry name" value="alpha/beta-Hydrolases"/>
    <property type="match status" value="1"/>
</dbReference>